<dbReference type="InterPro" id="IPR024670">
    <property type="entry name" value="BCL9_beta-catenin-bd_dom"/>
</dbReference>
<accession>A0A6H5IVW1</accession>
<proteinExistence type="inferred from homology"/>
<feature type="region of interest" description="Disordered" evidence="4">
    <location>
        <begin position="1450"/>
        <end position="1472"/>
    </location>
</feature>
<evidence type="ECO:0000256" key="3">
    <source>
        <dbReference type="ARBA" id="ARBA00023242"/>
    </source>
</evidence>
<comment type="similarity">
    <text evidence="2">Belongs to the BCL9 family.</text>
</comment>
<dbReference type="GO" id="GO:0005634">
    <property type="term" value="C:nucleus"/>
    <property type="evidence" value="ECO:0007669"/>
    <property type="project" value="UniProtKB-SubCell"/>
</dbReference>
<evidence type="ECO:0000256" key="4">
    <source>
        <dbReference type="SAM" id="MobiDB-lite"/>
    </source>
</evidence>
<feature type="compositionally biased region" description="Polar residues" evidence="4">
    <location>
        <begin position="538"/>
        <end position="548"/>
    </location>
</feature>
<keyword evidence="3" id="KW-0539">Nucleus</keyword>
<feature type="compositionally biased region" description="Low complexity" evidence="4">
    <location>
        <begin position="695"/>
        <end position="709"/>
    </location>
</feature>
<feature type="compositionally biased region" description="Polar residues" evidence="4">
    <location>
        <begin position="627"/>
        <end position="656"/>
    </location>
</feature>
<evidence type="ECO:0000313" key="6">
    <source>
        <dbReference type="EMBL" id="CAB0041657.1"/>
    </source>
</evidence>
<feature type="compositionally biased region" description="Polar residues" evidence="4">
    <location>
        <begin position="490"/>
        <end position="529"/>
    </location>
</feature>
<feature type="region of interest" description="Disordered" evidence="4">
    <location>
        <begin position="352"/>
        <end position="609"/>
    </location>
</feature>
<gene>
    <name evidence="6" type="ORF">TBRA_LOCUS13322</name>
</gene>
<feature type="compositionally biased region" description="Polar residues" evidence="4">
    <location>
        <begin position="941"/>
        <end position="952"/>
    </location>
</feature>
<feature type="domain" description="B-cell lymphoma 9 beta-catenin binding" evidence="5">
    <location>
        <begin position="315"/>
        <end position="345"/>
    </location>
</feature>
<feature type="compositionally biased region" description="Polar residues" evidence="4">
    <location>
        <begin position="716"/>
        <end position="735"/>
    </location>
</feature>
<keyword evidence="7" id="KW-1185">Reference proteome</keyword>
<sequence length="1492" mass="156422">MKTEKKSSEPSCVSPAIAKEEPNAKRTKIKDETAIANPEEVLSENLSTDCLQDALLEPPSITESSASKTSISDDNQNGTPNEQNILNSIKAEAEAYIKSEPVPGAIAPHATHINPQMMNVNKPISGVSNTSEAQYMQQQSQIFVFSTQMANKGAEMVMQGQFNTIIAYHMAQPNTKKYLEKLPNKMINFRQNQNQWINNFNSSKRKGINSNLPFTNEAPPDILGLESSDPAFWNEQSNIQNINGNNPIGNPESAVDNTNINVPCIVPNSPSSAANAQPIGGPTIDPNTNLIGNTSPGSGRLVQPSLQGVKVPDENLTPEQRAHRQEQLNALNKLGEMLMGGGAAGMQMELTQGNNAQNPTGPNPMHNLPPVSGQNQYPPQDWQKSQPLQNHKTNLRSPGMPIRNIGGGGIVGGPNSVSGNITNSGPIVGPPGGPRSQGPPPPYHQTTRSASVPIAIQSPNPVSPNNPTSNLSLPSPRASSALNSPADCNRQFQLGSGGSATTQAPGSQRSSTGPSGTHLQGQSPTSQDSPAGVAPTRINHSNPGTPLSHNHLATALSPSGTPQKDSSSLDFPTNQSSSIDGMFRSLPSMAPQKPAGNPNGPKELMPVPSPQQISYLTTFEGQELTIQKQPNTTVKDGSSMPTNHSGNINSEMNNRMLSGGNIDGTGVGSGNGGNNNNPYASQSEGASPGSNRGFGHSPHTPHTPHTPGSVAPHTPNIDTTKTGNKNTSAQSSPASHNAALADMGMGPPRTVPASPNTKIDTSPTSKELQQQQLQQNVSNIGPTTQSNIPNNMMPSMAGPGNNVPYGCPPRASLNVNQTNDNIPLNPNNIGNRMGGFGSMSSNNFDPISSLAQMSQQLTNTTNNSALNNENSVMHGANHHGMMSFNQPPHNMHMMPQQMQQNELNGSCHMGPGPSGPGPGPGPSGELSDVTNINMGLGGPATSYSPTSHTGSPGMQNKMSQMGSMGMGPHGMMGGPPGSNMHGNVNMNVNVPGAGYAGGPGPGSGMMGGPGQHNMHHGPYNGANIQVKPSAPNTIQYLPARPNIGHPPRGPPSLDFLPRFPNPMNNMENKMNSPNVNLPYFPNGSMPQGPPGSMGGGSGPGGQQLGPVGPGGMGGPAPGMHPGMRPQIRQQPNLMRMQHMGGGGVFPGNPMDQDKLFNPDMMGPGPQSGNSATGMYGGPKLQHQNPMGQMGPVPPDATQPLPPSMGAGAGPPVLSSTSPNLGALHMLHCWRRAQLTLPHLLHCQSSALKKSFPTCSKEDIADRLGHNIQNVPAVHISNPKTLDLQQKGFDLFINNINGENCIQEASSAEEGKGEEEDYLEKCCGLGSSWASEKLRCERFPGPVAGVPASEQSACLETIDICCRKKFLDDDCKLGKADAKAGLACTRSETGPRRTPVGLGDFRRDCCEGCKLGIAAGTSGKTCGLKKINLGIPWDPAFTECCDEAATSTTQKQETSPTTATSSTVVSTSQAADSDELESLIDELNDPNLNFNLT</sequence>
<organism evidence="6 7">
    <name type="scientific">Trichogramma brassicae</name>
    <dbReference type="NCBI Taxonomy" id="86971"/>
    <lineage>
        <taxon>Eukaryota</taxon>
        <taxon>Metazoa</taxon>
        <taxon>Ecdysozoa</taxon>
        <taxon>Arthropoda</taxon>
        <taxon>Hexapoda</taxon>
        <taxon>Insecta</taxon>
        <taxon>Pterygota</taxon>
        <taxon>Neoptera</taxon>
        <taxon>Endopterygota</taxon>
        <taxon>Hymenoptera</taxon>
        <taxon>Apocrita</taxon>
        <taxon>Proctotrupomorpha</taxon>
        <taxon>Chalcidoidea</taxon>
        <taxon>Trichogrammatidae</taxon>
        <taxon>Trichogramma</taxon>
    </lineage>
</organism>
<feature type="compositionally biased region" description="Pro residues" evidence="4">
    <location>
        <begin position="428"/>
        <end position="443"/>
    </location>
</feature>
<feature type="compositionally biased region" description="Basic and acidic residues" evidence="4">
    <location>
        <begin position="18"/>
        <end position="33"/>
    </location>
</feature>
<feature type="region of interest" description="Disordered" evidence="4">
    <location>
        <begin position="902"/>
        <end position="954"/>
    </location>
</feature>
<feature type="compositionally biased region" description="Polar residues" evidence="4">
    <location>
        <begin position="753"/>
        <end position="767"/>
    </location>
</feature>
<feature type="non-terminal residue" evidence="6">
    <location>
        <position position="1492"/>
    </location>
</feature>
<feature type="compositionally biased region" description="Polar residues" evidence="4">
    <location>
        <begin position="678"/>
        <end position="690"/>
    </location>
</feature>
<feature type="region of interest" description="Disordered" evidence="4">
    <location>
        <begin position="1"/>
        <end position="83"/>
    </location>
</feature>
<feature type="compositionally biased region" description="Polar residues" evidence="4">
    <location>
        <begin position="61"/>
        <end position="83"/>
    </location>
</feature>
<evidence type="ECO:0000256" key="2">
    <source>
        <dbReference type="ARBA" id="ARBA00009200"/>
    </source>
</evidence>
<comment type="subcellular location">
    <subcellularLocation>
        <location evidence="1">Nucleus</location>
    </subcellularLocation>
</comment>
<evidence type="ECO:0000256" key="1">
    <source>
        <dbReference type="ARBA" id="ARBA00004123"/>
    </source>
</evidence>
<dbReference type="OrthoDB" id="7668649at2759"/>
<dbReference type="EMBL" id="CADCXV010001127">
    <property type="protein sequence ID" value="CAB0041657.1"/>
    <property type="molecule type" value="Genomic_DNA"/>
</dbReference>
<dbReference type="Proteomes" id="UP000479190">
    <property type="component" value="Unassembled WGS sequence"/>
</dbReference>
<feature type="compositionally biased region" description="Low complexity" evidence="4">
    <location>
        <begin position="458"/>
        <end position="486"/>
    </location>
</feature>
<feature type="compositionally biased region" description="Gly residues" evidence="4">
    <location>
        <begin position="1091"/>
        <end position="1116"/>
    </location>
</feature>
<feature type="compositionally biased region" description="Polar residues" evidence="4">
    <location>
        <begin position="776"/>
        <end position="793"/>
    </location>
</feature>
<feature type="compositionally biased region" description="Gly residues" evidence="4">
    <location>
        <begin position="661"/>
        <end position="673"/>
    </location>
</feature>
<protein>
    <recommendedName>
        <fullName evidence="5">B-cell lymphoma 9 beta-catenin binding domain-containing protein</fullName>
    </recommendedName>
</protein>
<feature type="compositionally biased region" description="Polar residues" evidence="4">
    <location>
        <begin position="556"/>
        <end position="579"/>
    </location>
</feature>
<name>A0A6H5IVW1_9HYME</name>
<feature type="region of interest" description="Disordered" evidence="4">
    <location>
        <begin position="1073"/>
        <end position="1179"/>
    </location>
</feature>
<feature type="region of interest" description="Disordered" evidence="4">
    <location>
        <begin position="627"/>
        <end position="802"/>
    </location>
</feature>
<reference evidence="6 7" key="1">
    <citation type="submission" date="2020-02" db="EMBL/GenBank/DDBJ databases">
        <authorList>
            <person name="Ferguson B K."/>
        </authorList>
    </citation>
    <scope>NUCLEOTIDE SEQUENCE [LARGE SCALE GENOMIC DNA]</scope>
</reference>
<feature type="compositionally biased region" description="Polar residues" evidence="4">
    <location>
        <begin position="372"/>
        <end position="396"/>
    </location>
</feature>
<evidence type="ECO:0000259" key="5">
    <source>
        <dbReference type="Pfam" id="PF11502"/>
    </source>
</evidence>
<dbReference type="Pfam" id="PF11502">
    <property type="entry name" value="BCL9"/>
    <property type="match status" value="1"/>
</dbReference>
<feature type="compositionally biased region" description="Low complexity" evidence="4">
    <location>
        <begin position="1073"/>
        <end position="1086"/>
    </location>
</feature>
<evidence type="ECO:0000313" key="7">
    <source>
        <dbReference type="Proteomes" id="UP000479190"/>
    </source>
</evidence>
<feature type="compositionally biased region" description="Low complexity" evidence="4">
    <location>
        <begin position="1453"/>
        <end position="1470"/>
    </location>
</feature>